<keyword evidence="11" id="KW-1185">Reference proteome</keyword>
<dbReference type="HOGENOM" id="CLU_056776_7_3_1"/>
<feature type="compositionally biased region" description="Basic and acidic residues" evidence="8">
    <location>
        <begin position="153"/>
        <end position="171"/>
    </location>
</feature>
<dbReference type="SUPFAM" id="SSF54197">
    <property type="entry name" value="HIT-like"/>
    <property type="match status" value="1"/>
</dbReference>
<dbReference type="PROSITE" id="PS51084">
    <property type="entry name" value="HIT_2"/>
    <property type="match status" value="1"/>
</dbReference>
<dbReference type="STRING" id="933852.A0A0C2X1V3"/>
<dbReference type="EMBL" id="KN824280">
    <property type="protein sequence ID" value="KIM32233.1"/>
    <property type="molecule type" value="Genomic_DNA"/>
</dbReference>
<dbReference type="Pfam" id="PF01230">
    <property type="entry name" value="HIT"/>
    <property type="match status" value="1"/>
</dbReference>
<evidence type="ECO:0000256" key="5">
    <source>
        <dbReference type="PIRSR" id="PIRSR639383-2"/>
    </source>
</evidence>
<evidence type="ECO:0000256" key="7">
    <source>
        <dbReference type="PROSITE-ProRule" id="PRU00464"/>
    </source>
</evidence>
<sequence length="179" mass="19889">MSSSLLFGTFEVSRQAFFRTATTAAIVNLKPIVPGHVLVIPTRVVPRISELSPEEASSLFLSVQTVGRIVEKAYNADALTIACQDGKAAGQSVPHVHFHILPRKLKGDHFVNNDDVYPELESHAQELQQAFRINAKSESENSAPKTFAENLKVDNEDRKPRSVEEMEREASWLKGFMEG</sequence>
<dbReference type="InterPro" id="IPR036265">
    <property type="entry name" value="HIT-like_sf"/>
</dbReference>
<evidence type="ECO:0000256" key="1">
    <source>
        <dbReference type="ARBA" id="ARBA00022741"/>
    </source>
</evidence>
<dbReference type="InterPro" id="IPR001310">
    <property type="entry name" value="Histidine_triad_HIT"/>
</dbReference>
<dbReference type="InterPro" id="IPR051884">
    <property type="entry name" value="Bis(5'-adenosyl)-TPase_reg"/>
</dbReference>
<dbReference type="Gene3D" id="3.30.428.10">
    <property type="entry name" value="HIT-like"/>
    <property type="match status" value="1"/>
</dbReference>
<dbReference type="PROSITE" id="PS00892">
    <property type="entry name" value="HIT_1"/>
    <property type="match status" value="1"/>
</dbReference>
<dbReference type="InterPro" id="IPR039383">
    <property type="entry name" value="FHIT"/>
</dbReference>
<dbReference type="FunFam" id="3.30.428.10:FF:000011">
    <property type="entry name" value="Fragile histidine triad"/>
    <property type="match status" value="1"/>
</dbReference>
<feature type="active site" description="Tele-AMP-histidine intermediate" evidence="3">
    <location>
        <position position="97"/>
    </location>
</feature>
<evidence type="ECO:0000256" key="8">
    <source>
        <dbReference type="SAM" id="MobiDB-lite"/>
    </source>
</evidence>
<feature type="short sequence motif" description="Histidine triad motif" evidence="4 7">
    <location>
        <begin position="95"/>
        <end position="99"/>
    </location>
</feature>
<evidence type="ECO:0000256" key="4">
    <source>
        <dbReference type="PIRSR" id="PIRSR601310-3"/>
    </source>
</evidence>
<dbReference type="Proteomes" id="UP000054097">
    <property type="component" value="Unassembled WGS sequence"/>
</dbReference>
<feature type="region of interest" description="Disordered" evidence="8">
    <location>
        <begin position="153"/>
        <end position="179"/>
    </location>
</feature>
<feature type="binding site" evidence="5">
    <location>
        <position position="99"/>
    </location>
    <ligand>
        <name>substrate</name>
    </ligand>
</feature>
<accession>A0A0C2X1V3</accession>
<reference evidence="10 11" key="1">
    <citation type="submission" date="2014-04" db="EMBL/GenBank/DDBJ databases">
        <authorList>
            <consortium name="DOE Joint Genome Institute"/>
            <person name="Kuo A."/>
            <person name="Zuccaro A."/>
            <person name="Kohler A."/>
            <person name="Nagy L.G."/>
            <person name="Floudas D."/>
            <person name="Copeland A."/>
            <person name="Barry K.W."/>
            <person name="Cichocki N."/>
            <person name="Veneault-Fourrey C."/>
            <person name="LaButti K."/>
            <person name="Lindquist E.A."/>
            <person name="Lipzen A."/>
            <person name="Lundell T."/>
            <person name="Morin E."/>
            <person name="Murat C."/>
            <person name="Sun H."/>
            <person name="Tunlid A."/>
            <person name="Henrissat B."/>
            <person name="Grigoriev I.V."/>
            <person name="Hibbett D.S."/>
            <person name="Martin F."/>
            <person name="Nordberg H.P."/>
            <person name="Cantor M.N."/>
            <person name="Hua S.X."/>
        </authorList>
    </citation>
    <scope>NUCLEOTIDE SEQUENCE [LARGE SCALE GENOMIC DNA]</scope>
    <source>
        <strain evidence="10 11">MAFF 305830</strain>
    </source>
</reference>
<keyword evidence="1" id="KW-0547">Nucleotide-binding</keyword>
<name>A0A0C2X1V3_SERVB</name>
<proteinExistence type="predicted"/>
<reference evidence="11" key="2">
    <citation type="submission" date="2015-01" db="EMBL/GenBank/DDBJ databases">
        <title>Evolutionary Origins and Diversification of the Mycorrhizal Mutualists.</title>
        <authorList>
            <consortium name="DOE Joint Genome Institute"/>
            <consortium name="Mycorrhizal Genomics Consortium"/>
            <person name="Kohler A."/>
            <person name="Kuo A."/>
            <person name="Nagy L.G."/>
            <person name="Floudas D."/>
            <person name="Copeland A."/>
            <person name="Barry K.W."/>
            <person name="Cichocki N."/>
            <person name="Veneault-Fourrey C."/>
            <person name="LaButti K."/>
            <person name="Lindquist E.A."/>
            <person name="Lipzen A."/>
            <person name="Lundell T."/>
            <person name="Morin E."/>
            <person name="Murat C."/>
            <person name="Riley R."/>
            <person name="Ohm R."/>
            <person name="Sun H."/>
            <person name="Tunlid A."/>
            <person name="Henrissat B."/>
            <person name="Grigoriev I.V."/>
            <person name="Hibbett D.S."/>
            <person name="Martin F."/>
        </authorList>
    </citation>
    <scope>NUCLEOTIDE SEQUENCE [LARGE SCALE GENOMIC DNA]</scope>
    <source>
        <strain evidence="11">MAFF 305830</strain>
    </source>
</reference>
<dbReference type="InterPro" id="IPR011146">
    <property type="entry name" value="HIT-like"/>
</dbReference>
<feature type="binding site" evidence="5">
    <location>
        <position position="84"/>
    </location>
    <ligand>
        <name>substrate</name>
    </ligand>
</feature>
<organism evidence="10 11">
    <name type="scientific">Serendipita vermifera MAFF 305830</name>
    <dbReference type="NCBI Taxonomy" id="933852"/>
    <lineage>
        <taxon>Eukaryota</taxon>
        <taxon>Fungi</taxon>
        <taxon>Dikarya</taxon>
        <taxon>Basidiomycota</taxon>
        <taxon>Agaricomycotina</taxon>
        <taxon>Agaricomycetes</taxon>
        <taxon>Sebacinales</taxon>
        <taxon>Serendipitaceae</taxon>
        <taxon>Serendipita</taxon>
    </lineage>
</organism>
<dbReference type="OrthoDB" id="680339at2759"/>
<feature type="binding site" evidence="5">
    <location>
        <position position="28"/>
    </location>
    <ligand>
        <name>substrate</name>
    </ligand>
</feature>
<evidence type="ECO:0000313" key="10">
    <source>
        <dbReference type="EMBL" id="KIM32233.1"/>
    </source>
</evidence>
<feature type="domain" description="HIT" evidence="9">
    <location>
        <begin position="1"/>
        <end position="111"/>
    </location>
</feature>
<evidence type="ECO:0000256" key="6">
    <source>
        <dbReference type="PIRSR" id="PIRSR639383-3"/>
    </source>
</evidence>
<evidence type="ECO:0000256" key="3">
    <source>
        <dbReference type="PIRSR" id="PIRSR601310-1"/>
    </source>
</evidence>
<keyword evidence="2" id="KW-0378">Hydrolase</keyword>
<dbReference type="GO" id="GO:0000166">
    <property type="term" value="F:nucleotide binding"/>
    <property type="evidence" value="ECO:0007669"/>
    <property type="project" value="UniProtKB-KW"/>
</dbReference>
<dbReference type="PANTHER" id="PTHR46243:SF1">
    <property type="entry name" value="BIS(5'-ADENOSYL)-TRIPHOSPHATASE"/>
    <property type="match status" value="1"/>
</dbReference>
<dbReference type="AlphaFoldDB" id="A0A0C2X1V3"/>
<evidence type="ECO:0000256" key="2">
    <source>
        <dbReference type="ARBA" id="ARBA00022801"/>
    </source>
</evidence>
<dbReference type="PANTHER" id="PTHR46243">
    <property type="entry name" value="BIS(5'-ADENOSYL)-TRIPHOSPHATASE"/>
    <property type="match status" value="1"/>
</dbReference>
<protein>
    <recommendedName>
        <fullName evidence="9">HIT domain-containing protein</fullName>
    </recommendedName>
</protein>
<feature type="site" description="Important for induction of apoptosis" evidence="6">
    <location>
        <position position="117"/>
    </location>
</feature>
<evidence type="ECO:0000313" key="11">
    <source>
        <dbReference type="Proteomes" id="UP000054097"/>
    </source>
</evidence>
<dbReference type="PRINTS" id="PR00332">
    <property type="entry name" value="HISTRIAD"/>
</dbReference>
<gene>
    <name evidence="10" type="ORF">M408DRAFT_326869</name>
</gene>
<feature type="binding site" evidence="5">
    <location>
        <begin position="90"/>
        <end position="93"/>
    </location>
    <ligand>
        <name>substrate</name>
    </ligand>
</feature>
<dbReference type="InterPro" id="IPR019808">
    <property type="entry name" value="Histidine_triad_CS"/>
</dbReference>
<dbReference type="CDD" id="cd01275">
    <property type="entry name" value="FHIT"/>
    <property type="match status" value="1"/>
</dbReference>
<evidence type="ECO:0000259" key="9">
    <source>
        <dbReference type="PROSITE" id="PS51084"/>
    </source>
</evidence>
<dbReference type="GO" id="GO:0016787">
    <property type="term" value="F:hydrolase activity"/>
    <property type="evidence" value="ECO:0007669"/>
    <property type="project" value="UniProtKB-KW"/>
</dbReference>